<name>A0A314Z0T8_PRUYE</name>
<evidence type="ECO:0000256" key="5">
    <source>
        <dbReference type="RuleBase" id="RU362057"/>
    </source>
</evidence>
<protein>
    <recommendedName>
        <fullName evidence="5">Glycosyltransferase</fullName>
        <ecNumber evidence="5">2.4.1.-</ecNumber>
    </recommendedName>
</protein>
<feature type="region of interest" description="Disordered" evidence="6">
    <location>
        <begin position="454"/>
        <end position="478"/>
    </location>
</feature>
<dbReference type="EMBL" id="PJQY01000351">
    <property type="protein sequence ID" value="PQQ12479.1"/>
    <property type="molecule type" value="Genomic_DNA"/>
</dbReference>
<evidence type="ECO:0000256" key="3">
    <source>
        <dbReference type="ARBA" id="ARBA00022679"/>
    </source>
</evidence>
<dbReference type="Gene3D" id="3.40.50.2000">
    <property type="entry name" value="Glycogen Phosphorylase B"/>
    <property type="match status" value="2"/>
</dbReference>
<dbReference type="InterPro" id="IPR002213">
    <property type="entry name" value="UDP_glucos_trans"/>
</dbReference>
<dbReference type="InterPro" id="IPR035595">
    <property type="entry name" value="UDP_glycos_trans_CS"/>
</dbReference>
<evidence type="ECO:0000256" key="1">
    <source>
        <dbReference type="ARBA" id="ARBA00009995"/>
    </source>
</evidence>
<dbReference type="PANTHER" id="PTHR48046:SF6">
    <property type="entry name" value="GLYCOSYLTRANSFERASE"/>
    <property type="match status" value="1"/>
</dbReference>
<keyword evidence="2 4" id="KW-0328">Glycosyltransferase</keyword>
<reference evidence="7 8" key="1">
    <citation type="submission" date="2018-02" db="EMBL/GenBank/DDBJ databases">
        <title>Draft genome of wild Prunus yedoensis var. nudiflora.</title>
        <authorList>
            <person name="Baek S."/>
            <person name="Kim J.-H."/>
            <person name="Choi K."/>
            <person name="Kim G.-B."/>
            <person name="Cho A."/>
            <person name="Jang H."/>
            <person name="Shin C.-H."/>
            <person name="Yu H.-J."/>
            <person name="Mun J.-H."/>
        </authorList>
    </citation>
    <scope>NUCLEOTIDE SEQUENCE [LARGE SCALE GENOMIC DNA]</scope>
    <source>
        <strain evidence="8">cv. Jeju island</strain>
        <tissue evidence="7">Leaf</tissue>
    </source>
</reference>
<evidence type="ECO:0000256" key="2">
    <source>
        <dbReference type="ARBA" id="ARBA00022676"/>
    </source>
</evidence>
<dbReference type="EC" id="2.4.1.-" evidence="5"/>
<dbReference type="STRING" id="2094558.A0A314Z0T8"/>
<dbReference type="Pfam" id="PF00201">
    <property type="entry name" value="UDPGT"/>
    <property type="match status" value="1"/>
</dbReference>
<dbReference type="CDD" id="cd03784">
    <property type="entry name" value="GT1_Gtf-like"/>
    <property type="match status" value="1"/>
</dbReference>
<dbReference type="GO" id="GO:0008194">
    <property type="term" value="F:UDP-glycosyltransferase activity"/>
    <property type="evidence" value="ECO:0007669"/>
    <property type="project" value="InterPro"/>
</dbReference>
<evidence type="ECO:0000256" key="4">
    <source>
        <dbReference type="RuleBase" id="RU003718"/>
    </source>
</evidence>
<proteinExistence type="inferred from homology"/>
<evidence type="ECO:0000256" key="6">
    <source>
        <dbReference type="SAM" id="MobiDB-lite"/>
    </source>
</evidence>
<dbReference type="AlphaFoldDB" id="A0A314Z0T8"/>
<keyword evidence="8" id="KW-1185">Reference proteome</keyword>
<accession>A0A314Z0T8</accession>
<sequence>MEENKHTTPHVVMVPSPGMGHLIPLVELAKLFVHHHNFTITFIIPTIGSSPPKPQISILQTLPPQSTTYFFLPPISFDYLPPETKAETKITLAVTRSISSIRDVFESLAENANLVALVVDIFGTDAFDVAHQFNVSPYLYWPSMTMGLILLLYMPNLDSLVSSEYTDLAEPVKLPGCTPICGRDFPEPFQDRKDEAYKLFLHHGKRVGLAEGIIVNSFMELEPDPIKALQDDIELCRPPVYPIGPLIQTGSCGWAEPASGLECLRWLDDQPTGSVLFVSFGSGGTLSSEQLTELAIGLEMSGTKFLWVVRSPDNKASNASFFSVHSQTDPLGCLPYGFVERTKRQGLLVPSWAPQTEVLGHGSVGGFLSHCGWNSILESIVNGVPLIAWPLYAEQKMNAIVLIEVLKVALRPKADENGIVGREEIARVVKELMEGEEGFRVRDQMNAWKEAAVKAKSEEGSSTKSLSELVTKWKKHKK</sequence>
<gene>
    <name evidence="7" type="ORF">Pyn_40800</name>
</gene>
<organism evidence="7 8">
    <name type="scientific">Prunus yedoensis var. nudiflora</name>
    <dbReference type="NCBI Taxonomy" id="2094558"/>
    <lineage>
        <taxon>Eukaryota</taxon>
        <taxon>Viridiplantae</taxon>
        <taxon>Streptophyta</taxon>
        <taxon>Embryophyta</taxon>
        <taxon>Tracheophyta</taxon>
        <taxon>Spermatophyta</taxon>
        <taxon>Magnoliopsida</taxon>
        <taxon>eudicotyledons</taxon>
        <taxon>Gunneridae</taxon>
        <taxon>Pentapetalae</taxon>
        <taxon>rosids</taxon>
        <taxon>fabids</taxon>
        <taxon>Rosales</taxon>
        <taxon>Rosaceae</taxon>
        <taxon>Amygdaloideae</taxon>
        <taxon>Amygdaleae</taxon>
        <taxon>Prunus</taxon>
    </lineage>
</organism>
<dbReference type="PANTHER" id="PTHR48046">
    <property type="entry name" value="UDP-GLYCOSYLTRANSFERASE 72E1"/>
    <property type="match status" value="1"/>
</dbReference>
<dbReference type="Proteomes" id="UP000250321">
    <property type="component" value="Unassembled WGS sequence"/>
</dbReference>
<dbReference type="FunFam" id="3.40.50.2000:FF:000051">
    <property type="entry name" value="Glycosyltransferase"/>
    <property type="match status" value="1"/>
</dbReference>
<dbReference type="PROSITE" id="PS00375">
    <property type="entry name" value="UDPGT"/>
    <property type="match status" value="1"/>
</dbReference>
<comment type="caution">
    <text evidence="7">The sequence shown here is derived from an EMBL/GenBank/DDBJ whole genome shotgun (WGS) entry which is preliminary data.</text>
</comment>
<keyword evidence="3 4" id="KW-0808">Transferase</keyword>
<evidence type="ECO:0000313" key="7">
    <source>
        <dbReference type="EMBL" id="PQQ12479.1"/>
    </source>
</evidence>
<evidence type="ECO:0000313" key="8">
    <source>
        <dbReference type="Proteomes" id="UP000250321"/>
    </source>
</evidence>
<comment type="similarity">
    <text evidence="1 4">Belongs to the UDP-glycosyltransferase family.</text>
</comment>
<dbReference type="FunFam" id="3.40.50.2000:FF:000054">
    <property type="entry name" value="Glycosyltransferase"/>
    <property type="match status" value="1"/>
</dbReference>
<dbReference type="OrthoDB" id="5835829at2759"/>
<dbReference type="SUPFAM" id="SSF53756">
    <property type="entry name" value="UDP-Glycosyltransferase/glycogen phosphorylase"/>
    <property type="match status" value="1"/>
</dbReference>